<evidence type="ECO:0000313" key="1">
    <source>
        <dbReference type="EMBL" id="KEA63090.1"/>
    </source>
</evidence>
<reference evidence="1 2" key="1">
    <citation type="submission" date="2014-04" db="EMBL/GenBank/DDBJ databases">
        <title>Marinobacterium kochiensis sp. nov., isolated from sediment sample collected from Kochi backwaters in Kerala, India.</title>
        <authorList>
            <person name="Singh A."/>
            <person name="Pinnaka A.K."/>
        </authorList>
    </citation>
    <scope>NUCLEOTIDE SEQUENCE [LARGE SCALE GENOMIC DNA]</scope>
    <source>
        <strain evidence="1 2">AK27</strain>
    </source>
</reference>
<accession>A0A081FX35</accession>
<evidence type="ECO:0000313" key="2">
    <source>
        <dbReference type="Proteomes" id="UP000028252"/>
    </source>
</evidence>
<proteinExistence type="predicted"/>
<name>A0A081FX35_9GAMM</name>
<protein>
    <submittedName>
        <fullName evidence="1">Uncharacterized protein</fullName>
    </submittedName>
</protein>
<gene>
    <name evidence="1" type="ORF">ADIMK_2614</name>
</gene>
<dbReference type="AlphaFoldDB" id="A0A081FX35"/>
<dbReference type="PATRIC" id="fig|1232683.4.peg.2565"/>
<comment type="caution">
    <text evidence="1">The sequence shown here is derived from an EMBL/GenBank/DDBJ whole genome shotgun (WGS) entry which is preliminary data.</text>
</comment>
<organism evidence="1 2">
    <name type="scientific">Marinobacterium lacunae</name>
    <dbReference type="NCBI Taxonomy" id="1232683"/>
    <lineage>
        <taxon>Bacteria</taxon>
        <taxon>Pseudomonadati</taxon>
        <taxon>Pseudomonadota</taxon>
        <taxon>Gammaproteobacteria</taxon>
        <taxon>Oceanospirillales</taxon>
        <taxon>Oceanospirillaceae</taxon>
        <taxon>Marinobacterium</taxon>
    </lineage>
</organism>
<keyword evidence="2" id="KW-1185">Reference proteome</keyword>
<dbReference type="EMBL" id="JMQN01000040">
    <property type="protein sequence ID" value="KEA63090.1"/>
    <property type="molecule type" value="Genomic_DNA"/>
</dbReference>
<dbReference type="Proteomes" id="UP000028252">
    <property type="component" value="Unassembled WGS sequence"/>
</dbReference>
<sequence>MATAVEPQPMVGTLHTVAAHLPLMQGCKPVRTAVGQRFGATGAVPKEDHRFAQECPR</sequence>